<feature type="domain" description="ORC1/DEAH AAA+ ATPase" evidence="2">
    <location>
        <begin position="42"/>
        <end position="142"/>
    </location>
</feature>
<dbReference type="RefSeq" id="WP_369279526.1">
    <property type="nucleotide sequence ID" value="NZ_JBJVMW010000008.1"/>
</dbReference>
<dbReference type="InterPro" id="IPR049945">
    <property type="entry name" value="AAA_22"/>
</dbReference>
<evidence type="ECO:0000259" key="2">
    <source>
        <dbReference type="Pfam" id="PF13401"/>
    </source>
</evidence>
<feature type="compositionally biased region" description="Low complexity" evidence="1">
    <location>
        <begin position="201"/>
        <end position="220"/>
    </location>
</feature>
<dbReference type="SUPFAM" id="SSF52540">
    <property type="entry name" value="P-loop containing nucleoside triphosphate hydrolases"/>
    <property type="match status" value="1"/>
</dbReference>
<dbReference type="Gene3D" id="3.40.50.300">
    <property type="entry name" value="P-loop containing nucleotide triphosphate hydrolases"/>
    <property type="match status" value="1"/>
</dbReference>
<dbReference type="EMBL" id="JBJVNE010000008">
    <property type="protein sequence ID" value="MFM9648157.1"/>
    <property type="molecule type" value="Genomic_DNA"/>
</dbReference>
<dbReference type="InterPro" id="IPR027417">
    <property type="entry name" value="P-loop_NTPase"/>
</dbReference>
<reference evidence="3 4" key="1">
    <citation type="submission" date="2024-12" db="EMBL/GenBank/DDBJ databases">
        <title>Forecasting of Potato common scab and diversities of Pathogenic streptomyces spp. in china.</title>
        <authorList>
            <person name="Handique U."/>
            <person name="Wu J."/>
        </authorList>
    </citation>
    <scope>NUCLEOTIDE SEQUENCE [LARGE SCALE GENOMIC DNA]</scope>
    <source>
        <strain evidence="3 4">ZRIMU1585</strain>
    </source>
</reference>
<name>A0ABW9IJ49_STRGJ</name>
<dbReference type="PANTHER" id="PTHR47691">
    <property type="entry name" value="REGULATOR-RELATED"/>
    <property type="match status" value="1"/>
</dbReference>
<evidence type="ECO:0000256" key="1">
    <source>
        <dbReference type="SAM" id="MobiDB-lite"/>
    </source>
</evidence>
<protein>
    <submittedName>
        <fullName evidence="3">ATP-binding protein</fullName>
    </submittedName>
</protein>
<dbReference type="SUPFAM" id="SSF48452">
    <property type="entry name" value="TPR-like"/>
    <property type="match status" value="1"/>
</dbReference>
<dbReference type="Proteomes" id="UP001631993">
    <property type="component" value="Unassembled WGS sequence"/>
</dbReference>
<gene>
    <name evidence="3" type="ORF">ACKI1S_18630</name>
</gene>
<dbReference type="GO" id="GO:0005524">
    <property type="term" value="F:ATP binding"/>
    <property type="evidence" value="ECO:0007669"/>
    <property type="project" value="UniProtKB-KW"/>
</dbReference>
<sequence>MNVWKCVGNPAVPPVYDDGSADALIGREREIAALGTLLAGHHLVTVTGRPGVGKSRLAAEAAARTGGPWRRVVHVRWQGSGPGEPGALTAAVSQALTGRRPHRREADIAALVRQLPQTGVLLFLDDVDPVHRECMGLVQRLLVAVPGLRVLVTSRRVLGLGEEQVLPLPPLATGPLTTAPDRAPAVELFLRRARTVLDDALTTATATTTTGDPRTATAKLPPAPPHPQPRLETAGPQAHPSEPRPHLADLRAVEAICRTLEGVPHAIELAAEQMARQPVEELADLLESHQCWLSSDRPVLRRHRSLRDTVGASYALCEREARVVWGRASAFAGPFNESTAVFLCAGGGVEPYQVPSLLAQLAAFHVLEPVRDPGGLRQPRYRMTRAARDFGAERLREAGECEVALERRAAHCRQIAVVAENLWASGCQDQAVRLVQEERAELTSMLRQALCRPDQAETALETVVSLWFWWAVFDHGEEGRGYLLRLLPLCPTDSDTGMRGRLLAAWLGAGCDPQGARALLGRAWPAAVLAGDDAAVGHIAHVQGLIALHEGDHRAAAEHFEEAARTIPDHACGGPSPAVSLAARAVAQAAFAPAAARRTARRALTRRGVRDDAWAALVARYAKAFVDHHQGRDAGARNRAGRALATLDGALPASHVGVALRALVADIESGTKGLPHLPQTLLHTGPLRPARTGTRRPVTR</sequence>
<dbReference type="Pfam" id="PF13401">
    <property type="entry name" value="AAA_22"/>
    <property type="match status" value="1"/>
</dbReference>
<keyword evidence="4" id="KW-1185">Reference proteome</keyword>
<accession>A0ABW9IJ49</accession>
<dbReference type="InterPro" id="IPR011990">
    <property type="entry name" value="TPR-like_helical_dom_sf"/>
</dbReference>
<dbReference type="PRINTS" id="PR00364">
    <property type="entry name" value="DISEASERSIST"/>
</dbReference>
<dbReference type="PANTHER" id="PTHR47691:SF3">
    <property type="entry name" value="HTH-TYPE TRANSCRIPTIONAL REGULATOR RV0890C-RELATED"/>
    <property type="match status" value="1"/>
</dbReference>
<feature type="region of interest" description="Disordered" evidence="1">
    <location>
        <begin position="201"/>
        <end position="244"/>
    </location>
</feature>
<proteinExistence type="predicted"/>
<keyword evidence="3" id="KW-0547">Nucleotide-binding</keyword>
<keyword evidence="3" id="KW-0067">ATP-binding</keyword>
<evidence type="ECO:0000313" key="4">
    <source>
        <dbReference type="Proteomes" id="UP001631993"/>
    </source>
</evidence>
<comment type="caution">
    <text evidence="3">The sequence shown here is derived from an EMBL/GenBank/DDBJ whole genome shotgun (WGS) entry which is preliminary data.</text>
</comment>
<evidence type="ECO:0000313" key="3">
    <source>
        <dbReference type="EMBL" id="MFM9648157.1"/>
    </source>
</evidence>
<organism evidence="3 4">
    <name type="scientific">Streptomyces galilaeus</name>
    <dbReference type="NCBI Taxonomy" id="33899"/>
    <lineage>
        <taxon>Bacteria</taxon>
        <taxon>Bacillati</taxon>
        <taxon>Actinomycetota</taxon>
        <taxon>Actinomycetes</taxon>
        <taxon>Kitasatosporales</taxon>
        <taxon>Streptomycetaceae</taxon>
        <taxon>Streptomyces</taxon>
    </lineage>
</organism>
<feature type="region of interest" description="Disordered" evidence="1">
    <location>
        <begin position="674"/>
        <end position="700"/>
    </location>
</feature>